<protein>
    <submittedName>
        <fullName evidence="1">Uncharacterized protein</fullName>
    </submittedName>
</protein>
<keyword evidence="2" id="KW-1185">Reference proteome</keyword>
<dbReference type="EMBL" id="FTNE01000012">
    <property type="protein sequence ID" value="SIQ94933.1"/>
    <property type="molecule type" value="Genomic_DNA"/>
</dbReference>
<sequence>MSDRVIEDARGRQLSLRTLTMLDRLRLFKALGANLSMNDAYLGVASLAASVTAVDGVPLLFPASEAAVEHAVERLGEEGIEAVALALDADDAGAVKALAGN</sequence>
<dbReference type="Proteomes" id="UP000186308">
    <property type="component" value="Unassembled WGS sequence"/>
</dbReference>
<comment type="caution">
    <text evidence="1">The sequence shown here is derived from an EMBL/GenBank/DDBJ whole genome shotgun (WGS) entry which is preliminary data.</text>
</comment>
<evidence type="ECO:0000313" key="2">
    <source>
        <dbReference type="Proteomes" id="UP000186308"/>
    </source>
</evidence>
<organism evidence="1 2">
    <name type="scientific">Acidiphilium rubrum</name>
    <dbReference type="NCBI Taxonomy" id="526"/>
    <lineage>
        <taxon>Bacteria</taxon>
        <taxon>Pseudomonadati</taxon>
        <taxon>Pseudomonadota</taxon>
        <taxon>Alphaproteobacteria</taxon>
        <taxon>Acetobacterales</taxon>
        <taxon>Acidocellaceae</taxon>
        <taxon>Acidiphilium</taxon>
    </lineage>
</organism>
<dbReference type="RefSeq" id="WP_029312183.1">
    <property type="nucleotide sequence ID" value="NZ_FTNE01000012.1"/>
</dbReference>
<gene>
    <name evidence="1" type="ORF">SAMN05421828_11262</name>
</gene>
<reference evidence="1 2" key="1">
    <citation type="submission" date="2017-01" db="EMBL/GenBank/DDBJ databases">
        <authorList>
            <person name="Varghese N."/>
            <person name="Submissions S."/>
        </authorList>
    </citation>
    <scope>NUCLEOTIDE SEQUENCE [LARGE SCALE GENOMIC DNA]</scope>
    <source>
        <strain evidence="1 2">ATCC 35905</strain>
    </source>
</reference>
<accession>A0A8G2CL70</accession>
<name>A0A8G2CL70_ACIRU</name>
<evidence type="ECO:0000313" key="1">
    <source>
        <dbReference type="EMBL" id="SIQ94933.1"/>
    </source>
</evidence>
<dbReference type="AlphaFoldDB" id="A0A8G2CL70"/>
<proteinExistence type="predicted"/>
<dbReference type="OrthoDB" id="7285015at2"/>